<protein>
    <submittedName>
        <fullName evidence="10">GU4 nucleic-binding protein 1</fullName>
    </submittedName>
</protein>
<proteinExistence type="predicted"/>
<dbReference type="Pfam" id="PF01588">
    <property type="entry name" value="tRNA_bind"/>
    <property type="match status" value="1"/>
</dbReference>
<dbReference type="PROSITE" id="PS50405">
    <property type="entry name" value="GST_CTER"/>
    <property type="match status" value="1"/>
</dbReference>
<dbReference type="InterPro" id="IPR004046">
    <property type="entry name" value="GST_C"/>
</dbReference>
<dbReference type="Gene3D" id="2.40.50.140">
    <property type="entry name" value="Nucleic acid-binding proteins"/>
    <property type="match status" value="1"/>
</dbReference>
<dbReference type="PANTHER" id="PTHR11586">
    <property type="entry name" value="TRNA-AMINOACYLATION COFACTOR ARC1 FAMILY MEMBER"/>
    <property type="match status" value="1"/>
</dbReference>
<dbReference type="GO" id="GO:0006412">
    <property type="term" value="P:translation"/>
    <property type="evidence" value="ECO:0007669"/>
    <property type="project" value="UniProtKB-KW"/>
</dbReference>
<keyword evidence="2" id="KW-0963">Cytoplasm</keyword>
<evidence type="ECO:0000256" key="6">
    <source>
        <dbReference type="PROSITE-ProRule" id="PRU00209"/>
    </source>
</evidence>
<sequence>MAQRSRQLLADMYSRLVTDQTALKSLTSSTKPLRTFAHELASLTSKPEAVLGEDVKTTDEWLDQVEGMNGSLETLDKKLEPITFLSGNAPTAADYSLFASLYDIVSTLPPAAQHAHPSLVRYFSHMSHLSAGSNIDPPVKPFEPVYEGFPKIVRKAEPKKEKKAKDEAAPAEGATAKPKKEKKAKDKSSSGNGGAPAAPDSGPLPSMVDLRVGKIVKVERHPDADSLYLEQVDFGEADGPRTILSGLVNFVPMDEMQNRWIVGVCNLKPVSMRGIKSFGMILCATAREGKEGGVQPVSPPEGSQLGDRVFVDGYEGMEPLEQMNPKKKVFETIQPSYTSTDAKECAWVGPAPNGAADEKSVRLLRTARGVCMAHFAGASLS</sequence>
<evidence type="ECO:0000256" key="2">
    <source>
        <dbReference type="ARBA" id="ARBA00022490"/>
    </source>
</evidence>
<dbReference type="CDD" id="cd10289">
    <property type="entry name" value="GST_C_AaRS_like"/>
    <property type="match status" value="1"/>
</dbReference>
<dbReference type="STRING" id="425264.A0A3G2SBW9"/>
<gene>
    <name evidence="10" type="primary">ARC1</name>
    <name evidence="10" type="ORF">DNF11_2907</name>
</gene>
<evidence type="ECO:0000313" key="10">
    <source>
        <dbReference type="EMBL" id="AYO43857.1"/>
    </source>
</evidence>
<keyword evidence="5" id="KW-0648">Protein biosynthesis</keyword>
<dbReference type="Pfam" id="PF00043">
    <property type="entry name" value="GST_C"/>
    <property type="match status" value="1"/>
</dbReference>
<organism evidence="10 11">
    <name type="scientific">Malassezia restricta (strain ATCC 96810 / NBRC 103918 / CBS 7877)</name>
    <name type="common">Seborrheic dermatitis infection agent</name>
    <dbReference type="NCBI Taxonomy" id="425264"/>
    <lineage>
        <taxon>Eukaryota</taxon>
        <taxon>Fungi</taxon>
        <taxon>Dikarya</taxon>
        <taxon>Basidiomycota</taxon>
        <taxon>Ustilaginomycotina</taxon>
        <taxon>Malasseziomycetes</taxon>
        <taxon>Malasseziales</taxon>
        <taxon>Malasseziaceae</taxon>
        <taxon>Malassezia</taxon>
    </lineage>
</organism>
<dbReference type="FunFam" id="2.40.50.140:FF:000047">
    <property type="entry name" value="tyrosine--tRNA ligase, cytoplasmic isoform X2"/>
    <property type="match status" value="1"/>
</dbReference>
<evidence type="ECO:0000256" key="4">
    <source>
        <dbReference type="ARBA" id="ARBA00022884"/>
    </source>
</evidence>
<dbReference type="GO" id="GO:0000049">
    <property type="term" value="F:tRNA binding"/>
    <property type="evidence" value="ECO:0007669"/>
    <property type="project" value="UniProtKB-UniRule"/>
</dbReference>
<feature type="domain" description="GST C-terminal" evidence="8">
    <location>
        <begin position="11"/>
        <end position="148"/>
    </location>
</feature>
<feature type="domain" description="TRNA-binding" evidence="9">
    <location>
        <begin position="204"/>
        <end position="310"/>
    </location>
</feature>
<dbReference type="InterPro" id="IPR002547">
    <property type="entry name" value="tRNA-bd_dom"/>
</dbReference>
<keyword evidence="4 6" id="KW-0694">RNA-binding</keyword>
<dbReference type="Gene3D" id="1.20.1050.10">
    <property type="match status" value="1"/>
</dbReference>
<dbReference type="Proteomes" id="UP000269793">
    <property type="component" value="Chromosome V"/>
</dbReference>
<evidence type="ECO:0000256" key="3">
    <source>
        <dbReference type="ARBA" id="ARBA00022555"/>
    </source>
</evidence>
<dbReference type="PROSITE" id="PS50886">
    <property type="entry name" value="TRBD"/>
    <property type="match status" value="1"/>
</dbReference>
<evidence type="ECO:0000313" key="11">
    <source>
        <dbReference type="Proteomes" id="UP000269793"/>
    </source>
</evidence>
<feature type="region of interest" description="Disordered" evidence="7">
    <location>
        <begin position="157"/>
        <end position="206"/>
    </location>
</feature>
<keyword evidence="11" id="KW-1185">Reference proteome</keyword>
<dbReference type="SUPFAM" id="SSF47616">
    <property type="entry name" value="GST C-terminal domain-like"/>
    <property type="match status" value="1"/>
</dbReference>
<dbReference type="EMBL" id="CP033152">
    <property type="protein sequence ID" value="AYO43857.1"/>
    <property type="molecule type" value="Genomic_DNA"/>
</dbReference>
<feature type="compositionally biased region" description="Basic and acidic residues" evidence="7">
    <location>
        <begin position="157"/>
        <end position="168"/>
    </location>
</feature>
<name>A0A3G2SBW9_MALR7</name>
<dbReference type="VEuPathDB" id="FungiDB:DNF11_2907"/>
<keyword evidence="3 6" id="KW-0820">tRNA-binding</keyword>
<evidence type="ECO:0000256" key="5">
    <source>
        <dbReference type="ARBA" id="ARBA00022917"/>
    </source>
</evidence>
<evidence type="ECO:0000256" key="1">
    <source>
        <dbReference type="ARBA" id="ARBA00004496"/>
    </source>
</evidence>
<dbReference type="SUPFAM" id="SSF50249">
    <property type="entry name" value="Nucleic acid-binding proteins"/>
    <property type="match status" value="1"/>
</dbReference>
<accession>A0A3G2SBW9</accession>
<dbReference type="PANTHER" id="PTHR11586:SF33">
    <property type="entry name" value="AMINOACYL TRNA SYNTHASE COMPLEX-INTERACTING MULTIFUNCTIONAL PROTEIN 1"/>
    <property type="match status" value="1"/>
</dbReference>
<dbReference type="InterPro" id="IPR010987">
    <property type="entry name" value="Glutathione-S-Trfase_C-like"/>
</dbReference>
<comment type="subcellular location">
    <subcellularLocation>
        <location evidence="1">Cytoplasm</location>
    </subcellularLocation>
</comment>
<dbReference type="InterPro" id="IPR051270">
    <property type="entry name" value="Tyrosine-tRNA_ligase_regulator"/>
</dbReference>
<dbReference type="InterPro" id="IPR036282">
    <property type="entry name" value="Glutathione-S-Trfase_C_sf"/>
</dbReference>
<dbReference type="InterPro" id="IPR012340">
    <property type="entry name" value="NA-bd_OB-fold"/>
</dbReference>
<evidence type="ECO:0000259" key="8">
    <source>
        <dbReference type="PROSITE" id="PS50405"/>
    </source>
</evidence>
<reference evidence="10 11" key="1">
    <citation type="submission" date="2018-10" db="EMBL/GenBank/DDBJ databases">
        <title>Complete genome sequence of Malassezia restricta CBS 7877.</title>
        <authorList>
            <person name="Morand S.C."/>
            <person name="Bertignac M."/>
            <person name="Iltis A."/>
            <person name="Kolder I."/>
            <person name="Pirovano W."/>
            <person name="Jourdain R."/>
            <person name="Clavaud C."/>
        </authorList>
    </citation>
    <scope>NUCLEOTIDE SEQUENCE [LARGE SCALE GENOMIC DNA]</scope>
    <source>
        <strain evidence="10 11">CBS 7877</strain>
    </source>
</reference>
<evidence type="ECO:0000256" key="7">
    <source>
        <dbReference type="SAM" id="MobiDB-lite"/>
    </source>
</evidence>
<dbReference type="CDD" id="cd02799">
    <property type="entry name" value="tRNA_bind_EMAP-II_like"/>
    <property type="match status" value="1"/>
</dbReference>
<dbReference type="AlphaFoldDB" id="A0A3G2SBW9"/>
<dbReference type="OrthoDB" id="19141at2759"/>
<evidence type="ECO:0000259" key="9">
    <source>
        <dbReference type="PROSITE" id="PS50886"/>
    </source>
</evidence>
<dbReference type="GO" id="GO:0017102">
    <property type="term" value="C:methionyl glutamyl tRNA synthetase complex"/>
    <property type="evidence" value="ECO:0007669"/>
    <property type="project" value="TreeGrafter"/>
</dbReference>